<dbReference type="PANTHER" id="PTHR47660:SF3">
    <property type="entry name" value="FINGER DOMAIN PROTEIN, PUTATIVE (AFU_ORTHOLOGUE AFUA_4G03310)-RELATED"/>
    <property type="match status" value="1"/>
</dbReference>
<dbReference type="EMBL" id="AZHD01000009">
    <property type="protein sequence ID" value="OAA60288.1"/>
    <property type="molecule type" value="Genomic_DNA"/>
</dbReference>
<accession>A0A167T751</accession>
<evidence type="ECO:0000256" key="1">
    <source>
        <dbReference type="ARBA" id="ARBA00022723"/>
    </source>
</evidence>
<comment type="caution">
    <text evidence="7">The sequence shown here is derived from an EMBL/GenBank/DDBJ whole genome shotgun (WGS) entry which is preliminary data.</text>
</comment>
<dbReference type="PANTHER" id="PTHR47660">
    <property type="entry name" value="TRANSCRIPTION FACTOR WITH C2H2 AND ZN(2)-CYS(6) DNA BINDING DOMAIN (EUROFUNG)-RELATED-RELATED"/>
    <property type="match status" value="1"/>
</dbReference>
<keyword evidence="3" id="KW-0805">Transcription regulation</keyword>
<evidence type="ECO:0000256" key="5">
    <source>
        <dbReference type="ARBA" id="ARBA00023242"/>
    </source>
</evidence>
<keyword evidence="5" id="KW-0539">Nucleus</keyword>
<dbReference type="PRINTS" id="PR00755">
    <property type="entry name" value="AFLATOXINBRP"/>
</dbReference>
<dbReference type="AlphaFoldDB" id="A0A167T751"/>
<evidence type="ECO:0000256" key="3">
    <source>
        <dbReference type="ARBA" id="ARBA00023015"/>
    </source>
</evidence>
<evidence type="ECO:0000256" key="2">
    <source>
        <dbReference type="ARBA" id="ARBA00022833"/>
    </source>
</evidence>
<evidence type="ECO:0000313" key="7">
    <source>
        <dbReference type="EMBL" id="OAA60288.1"/>
    </source>
</evidence>
<dbReference type="PROSITE" id="PS50048">
    <property type="entry name" value="ZN2_CY6_FUNGAL_2"/>
    <property type="match status" value="1"/>
</dbReference>
<dbReference type="GO" id="GO:0008270">
    <property type="term" value="F:zinc ion binding"/>
    <property type="evidence" value="ECO:0007669"/>
    <property type="project" value="InterPro"/>
</dbReference>
<gene>
    <name evidence="7" type="ORF">SPI_05412</name>
</gene>
<proteinExistence type="predicted"/>
<feature type="domain" description="Zn(2)-C6 fungal-type" evidence="6">
    <location>
        <begin position="9"/>
        <end position="39"/>
    </location>
</feature>
<dbReference type="Gene3D" id="4.10.240.10">
    <property type="entry name" value="Zn(2)-C6 fungal-type DNA-binding domain"/>
    <property type="match status" value="1"/>
</dbReference>
<dbReference type="STRING" id="1081102.A0A167T751"/>
<evidence type="ECO:0000259" key="6">
    <source>
        <dbReference type="PROSITE" id="PS50048"/>
    </source>
</evidence>
<evidence type="ECO:0000256" key="4">
    <source>
        <dbReference type="ARBA" id="ARBA00023163"/>
    </source>
</evidence>
<dbReference type="InterPro" id="IPR036864">
    <property type="entry name" value="Zn2-C6_fun-type_DNA-bd_sf"/>
</dbReference>
<organism evidence="7 8">
    <name type="scientific">Niveomyces insectorum RCEF 264</name>
    <dbReference type="NCBI Taxonomy" id="1081102"/>
    <lineage>
        <taxon>Eukaryota</taxon>
        <taxon>Fungi</taxon>
        <taxon>Dikarya</taxon>
        <taxon>Ascomycota</taxon>
        <taxon>Pezizomycotina</taxon>
        <taxon>Sordariomycetes</taxon>
        <taxon>Hypocreomycetidae</taxon>
        <taxon>Hypocreales</taxon>
        <taxon>Cordycipitaceae</taxon>
        <taxon>Niveomyces</taxon>
    </lineage>
</organism>
<dbReference type="GO" id="GO:0000981">
    <property type="term" value="F:DNA-binding transcription factor activity, RNA polymerase II-specific"/>
    <property type="evidence" value="ECO:0007669"/>
    <property type="project" value="InterPro"/>
</dbReference>
<evidence type="ECO:0000313" key="8">
    <source>
        <dbReference type="Proteomes" id="UP000076874"/>
    </source>
</evidence>
<name>A0A167T751_9HYPO</name>
<reference evidence="7 8" key="1">
    <citation type="journal article" date="2016" name="Genome Biol. Evol.">
        <title>Divergent and convergent evolution of fungal pathogenicity.</title>
        <authorList>
            <person name="Shang Y."/>
            <person name="Xiao G."/>
            <person name="Zheng P."/>
            <person name="Cen K."/>
            <person name="Zhan S."/>
            <person name="Wang C."/>
        </authorList>
    </citation>
    <scope>NUCLEOTIDE SEQUENCE [LARGE SCALE GENOMIC DNA]</scope>
    <source>
        <strain evidence="7 8">RCEF 264</strain>
    </source>
</reference>
<dbReference type="OrthoDB" id="9930022at2759"/>
<dbReference type="InterPro" id="IPR001138">
    <property type="entry name" value="Zn2Cys6_DnaBD"/>
</dbReference>
<keyword evidence="1" id="KW-0479">Metal-binding</keyword>
<sequence length="429" mass="47714">MAALFETKACVSCAKAKRKCGKERPACRRCQDRCFGCEYPPTKPSSFVVLDTIESFATPSPGGERDLDIANVPQPHYGLAFPCTSHPSHVTTPDPSESAPSTSRESLPWFLGPDTWKIEHQNTNVAANAIVCSSFLHSFVHKVQEWLRYWAKTGSNPFIHSHLYAACIPDCVQIAYTTLTSYIHRTDKNAEIVLCIVEEQASKLLANNGVALDNRGSSSATNDASATSFNDESQPKDGYGLLDQLARTHALLVYQMISLFDGNIRARHLAEKRLGLLSIWASQLMNSARQKFALPSTALDMALSLPAGSTAPAEQMWYLWVLTESIRRTWSVATGLETTYFMLQRGYHDCPGGVMHTNRQGVWNAETALAWTSLCEQTDVQFLQRVDTETLFTKASPADVDDFGLMMLEISFGIERIEKWRRDKGEIST</sequence>
<dbReference type="Pfam" id="PF00172">
    <property type="entry name" value="Zn_clus"/>
    <property type="match status" value="1"/>
</dbReference>
<dbReference type="CDD" id="cd00067">
    <property type="entry name" value="GAL4"/>
    <property type="match status" value="1"/>
</dbReference>
<dbReference type="Proteomes" id="UP000076874">
    <property type="component" value="Unassembled WGS sequence"/>
</dbReference>
<dbReference type="SUPFAM" id="SSF57701">
    <property type="entry name" value="Zn2/Cys6 DNA-binding domain"/>
    <property type="match status" value="1"/>
</dbReference>
<dbReference type="PROSITE" id="PS00463">
    <property type="entry name" value="ZN2_CY6_FUNGAL_1"/>
    <property type="match status" value="1"/>
</dbReference>
<protein>
    <submittedName>
        <fullName evidence="7">RNA polymerase 2 mediator complex component</fullName>
    </submittedName>
</protein>
<keyword evidence="2" id="KW-0862">Zinc</keyword>
<keyword evidence="4" id="KW-0804">Transcription</keyword>
<keyword evidence="8" id="KW-1185">Reference proteome</keyword>